<dbReference type="Gene3D" id="1.10.630.10">
    <property type="entry name" value="Cytochrome P450"/>
    <property type="match status" value="1"/>
</dbReference>
<gene>
    <name evidence="18" type="primary">LOC110974947</name>
</gene>
<evidence type="ECO:0000256" key="8">
    <source>
        <dbReference type="ARBA" id="ARBA00022848"/>
    </source>
</evidence>
<evidence type="ECO:0000256" key="3">
    <source>
        <dbReference type="ARBA" id="ARBA00004406"/>
    </source>
</evidence>
<dbReference type="RefSeq" id="XP_022082638.1">
    <property type="nucleotide sequence ID" value="XM_022226946.1"/>
</dbReference>
<evidence type="ECO:0000256" key="14">
    <source>
        <dbReference type="RuleBase" id="RU000461"/>
    </source>
</evidence>
<evidence type="ECO:0000256" key="13">
    <source>
        <dbReference type="PIRSR" id="PIRSR602401-1"/>
    </source>
</evidence>
<feature type="transmembrane region" description="Helical" evidence="15">
    <location>
        <begin position="52"/>
        <end position="73"/>
    </location>
</feature>
<dbReference type="Proteomes" id="UP000694845">
    <property type="component" value="Unplaced"/>
</dbReference>
<dbReference type="GeneID" id="110974947"/>
<evidence type="ECO:0000256" key="11">
    <source>
        <dbReference type="ARBA" id="ARBA00023033"/>
    </source>
</evidence>
<evidence type="ECO:0000256" key="9">
    <source>
        <dbReference type="ARBA" id="ARBA00023002"/>
    </source>
</evidence>
<keyword evidence="11 14" id="KW-0503">Monooxygenase</keyword>
<feature type="chain" id="PRO_5034013914" evidence="16">
    <location>
        <begin position="18"/>
        <end position="551"/>
    </location>
</feature>
<dbReference type="GO" id="GO:0005506">
    <property type="term" value="F:iron ion binding"/>
    <property type="evidence" value="ECO:0007669"/>
    <property type="project" value="InterPro"/>
</dbReference>
<keyword evidence="12 15" id="KW-0472">Membrane</keyword>
<evidence type="ECO:0000256" key="4">
    <source>
        <dbReference type="ARBA" id="ARBA00010617"/>
    </source>
</evidence>
<keyword evidence="15" id="KW-1133">Transmembrane helix</keyword>
<evidence type="ECO:0000256" key="15">
    <source>
        <dbReference type="SAM" id="Phobius"/>
    </source>
</evidence>
<organism evidence="17 18">
    <name type="scientific">Acanthaster planci</name>
    <name type="common">Crown-of-thorns starfish</name>
    <dbReference type="NCBI Taxonomy" id="133434"/>
    <lineage>
        <taxon>Eukaryota</taxon>
        <taxon>Metazoa</taxon>
        <taxon>Echinodermata</taxon>
        <taxon>Eleutherozoa</taxon>
        <taxon>Asterozoa</taxon>
        <taxon>Asteroidea</taxon>
        <taxon>Valvatacea</taxon>
        <taxon>Valvatida</taxon>
        <taxon>Acanthasteridae</taxon>
        <taxon>Acanthaster</taxon>
    </lineage>
</organism>
<accession>A0A8B7XP94</accession>
<evidence type="ECO:0000256" key="16">
    <source>
        <dbReference type="SAM" id="SignalP"/>
    </source>
</evidence>
<reference evidence="18" key="1">
    <citation type="submission" date="2025-08" db="UniProtKB">
        <authorList>
            <consortium name="RefSeq"/>
        </authorList>
    </citation>
    <scope>IDENTIFICATION</scope>
</reference>
<dbReference type="PRINTS" id="PR00463">
    <property type="entry name" value="EP450I"/>
</dbReference>
<dbReference type="PROSITE" id="PS00086">
    <property type="entry name" value="CYTOCHROME_P450"/>
    <property type="match status" value="1"/>
</dbReference>
<dbReference type="KEGG" id="aplc:110974947"/>
<dbReference type="GO" id="GO:0020037">
    <property type="term" value="F:heme binding"/>
    <property type="evidence" value="ECO:0007669"/>
    <property type="project" value="InterPro"/>
</dbReference>
<keyword evidence="7" id="KW-0256">Endoplasmic reticulum</keyword>
<dbReference type="GO" id="GO:0042448">
    <property type="term" value="P:progesterone metabolic process"/>
    <property type="evidence" value="ECO:0007669"/>
    <property type="project" value="TreeGrafter"/>
</dbReference>
<name>A0A8B7XP94_ACAPL</name>
<dbReference type="FunFam" id="1.10.630.10:FF:000238">
    <property type="entry name" value="Cytochrome P450 2A6"/>
    <property type="match status" value="1"/>
</dbReference>
<keyword evidence="9 14" id="KW-0560">Oxidoreductase</keyword>
<dbReference type="InterPro" id="IPR017972">
    <property type="entry name" value="Cyt_P450_CS"/>
</dbReference>
<keyword evidence="5 13" id="KW-0349">Heme</keyword>
<dbReference type="GO" id="GO:0004508">
    <property type="term" value="F:steroid 17-alpha-monooxygenase activity"/>
    <property type="evidence" value="ECO:0007669"/>
    <property type="project" value="TreeGrafter"/>
</dbReference>
<keyword evidence="16" id="KW-0732">Signal</keyword>
<evidence type="ECO:0000256" key="6">
    <source>
        <dbReference type="ARBA" id="ARBA00022723"/>
    </source>
</evidence>
<dbReference type="InterPro" id="IPR036396">
    <property type="entry name" value="Cyt_P450_sf"/>
</dbReference>
<sequence>MYMYIVLGLCRWHVTEARCTCHSIKTFCTGILQWLLLQGLLPRTKMAGVLSFVYNVSSILVGVAVFLGLAVVLRYRRNLPPGPRGWPILGLLPKLLRLGHGYEFRSWLSDLSRRHDIYSLNIGGQLVVVVSQYTTIKVAFINPQAAARPPSTLSADLKIFPNPHASGIVMSSGEKWSELRMYVMAALRGDRIGGKTFEDIVTSEAKHLVQQIRNLNGRAFDPKSLLRRTTANVMSTIALGRRFDDSDPRFQKFLDCLHLFSDTDGFGSLLGMVPFIQRLGSLIGFQEAKTATVNAVTFLREEVKQHQETLDFDNPRDAIDVLLRGMLLRKRNYKKTHIDTDDIALTVFDLFLGGTESITSTLRWAFLHLVSQPDVQADIHAELATEVGLRRAPALSDQSKLHYTGATICESQRIGCVVPLVGPHYVSEDTTMFGLNIPNGAIVVGDFWNMSRDLAIWQDSGDPDKFVPGRFLDESGRLDRRDKQLNVFSRGRRLCPGENVARIQLFLLFSHLLHQFDFSLPRGEPPMRFKGDFKMTFSPKPYKIVATPREW</sequence>
<evidence type="ECO:0000256" key="7">
    <source>
        <dbReference type="ARBA" id="ARBA00022824"/>
    </source>
</evidence>
<feature type="signal peptide" evidence="16">
    <location>
        <begin position="1"/>
        <end position="17"/>
    </location>
</feature>
<evidence type="ECO:0000256" key="12">
    <source>
        <dbReference type="ARBA" id="ARBA00023136"/>
    </source>
</evidence>
<protein>
    <submittedName>
        <fullName evidence="18">Cytochrome P450 2U1-like</fullName>
    </submittedName>
</protein>
<comment type="similarity">
    <text evidence="4 14">Belongs to the cytochrome P450 family.</text>
</comment>
<dbReference type="PANTHER" id="PTHR24289:SF1">
    <property type="entry name" value="STEROID 17-ALPHA-HYDROXYLASE_17,20 LYASE"/>
    <property type="match status" value="1"/>
</dbReference>
<proteinExistence type="inferred from homology"/>
<dbReference type="InterPro" id="IPR002401">
    <property type="entry name" value="Cyt_P450_E_grp-I"/>
</dbReference>
<keyword evidence="10 13" id="KW-0408">Iron</keyword>
<evidence type="ECO:0000256" key="1">
    <source>
        <dbReference type="ARBA" id="ARBA00001971"/>
    </source>
</evidence>
<dbReference type="PANTHER" id="PTHR24289">
    <property type="entry name" value="STEROID 17-ALPHA-HYDROXYLASE/17,20 LYASE"/>
    <property type="match status" value="1"/>
</dbReference>
<comment type="cofactor">
    <cofactor evidence="1 13">
        <name>heme</name>
        <dbReference type="ChEBI" id="CHEBI:30413"/>
    </cofactor>
</comment>
<keyword evidence="6 13" id="KW-0479">Metal-binding</keyword>
<evidence type="ECO:0000313" key="17">
    <source>
        <dbReference type="Proteomes" id="UP000694845"/>
    </source>
</evidence>
<evidence type="ECO:0000256" key="10">
    <source>
        <dbReference type="ARBA" id="ARBA00023004"/>
    </source>
</evidence>
<comment type="subcellular location">
    <subcellularLocation>
        <location evidence="3">Endoplasmic reticulum membrane</location>
        <topology evidence="3">Peripheral membrane protein</topology>
    </subcellularLocation>
    <subcellularLocation>
        <location evidence="2">Microsome membrane</location>
        <topology evidence="2">Peripheral membrane protein</topology>
    </subcellularLocation>
</comment>
<dbReference type="Pfam" id="PF00067">
    <property type="entry name" value="p450"/>
    <property type="match status" value="1"/>
</dbReference>
<dbReference type="InterPro" id="IPR001128">
    <property type="entry name" value="Cyt_P450"/>
</dbReference>
<evidence type="ECO:0000256" key="5">
    <source>
        <dbReference type="ARBA" id="ARBA00022617"/>
    </source>
</evidence>
<keyword evidence="17" id="KW-1185">Reference proteome</keyword>
<dbReference type="PRINTS" id="PR00385">
    <property type="entry name" value="P450"/>
</dbReference>
<dbReference type="GO" id="GO:0042446">
    <property type="term" value="P:hormone biosynthetic process"/>
    <property type="evidence" value="ECO:0007669"/>
    <property type="project" value="TreeGrafter"/>
</dbReference>
<keyword evidence="15" id="KW-0812">Transmembrane</keyword>
<dbReference type="AlphaFoldDB" id="A0A8B7XP94"/>
<keyword evidence="8" id="KW-0492">Microsome</keyword>
<dbReference type="SUPFAM" id="SSF48264">
    <property type="entry name" value="Cytochrome P450"/>
    <property type="match status" value="1"/>
</dbReference>
<feature type="binding site" description="axial binding residue" evidence="13">
    <location>
        <position position="495"/>
    </location>
    <ligand>
        <name>heme</name>
        <dbReference type="ChEBI" id="CHEBI:30413"/>
    </ligand>
    <ligandPart>
        <name>Fe</name>
        <dbReference type="ChEBI" id="CHEBI:18248"/>
    </ligandPart>
</feature>
<dbReference type="OrthoDB" id="1470350at2759"/>
<dbReference type="GO" id="GO:0005789">
    <property type="term" value="C:endoplasmic reticulum membrane"/>
    <property type="evidence" value="ECO:0007669"/>
    <property type="project" value="UniProtKB-SubCell"/>
</dbReference>
<evidence type="ECO:0000313" key="18">
    <source>
        <dbReference type="RefSeq" id="XP_022082638.1"/>
    </source>
</evidence>
<evidence type="ECO:0000256" key="2">
    <source>
        <dbReference type="ARBA" id="ARBA00004174"/>
    </source>
</evidence>
<dbReference type="OMA" id="WHESEEF"/>